<dbReference type="Proteomes" id="UP001056374">
    <property type="component" value="Chromosome"/>
</dbReference>
<proteinExistence type="predicted"/>
<name>A0ABY4ZDA8_9ACTN</name>
<reference evidence="2" key="1">
    <citation type="submission" date="2022-06" db="EMBL/GenBank/DDBJ databases">
        <title>Complete genome sequence of soil microorganisms Streptomyces sp. Qhu-M197 isolated from Alpine meadows habitats on the Tibetan Plateau.</title>
        <authorList>
            <person name="Zhang B."/>
            <person name="Xiang X."/>
            <person name="Fan J."/>
        </authorList>
    </citation>
    <scope>NUCLEOTIDE SEQUENCE</scope>
    <source>
        <strain evidence="2">Qhu-M197</strain>
    </source>
</reference>
<protein>
    <submittedName>
        <fullName evidence="2">Uncharacterized protein</fullName>
    </submittedName>
</protein>
<dbReference type="RefSeq" id="WP_252552766.1">
    <property type="nucleotide sequence ID" value="NZ_CP099468.1"/>
</dbReference>
<evidence type="ECO:0000256" key="1">
    <source>
        <dbReference type="SAM" id="MobiDB-lite"/>
    </source>
</evidence>
<gene>
    <name evidence="2" type="ORF">NFX46_26635</name>
</gene>
<sequence>MTESTSHVEQQVQARIAAARVRMQAAQQRRDELSAARRRGLAARHANKLRNLAEQEQRRHDAEQQGPESGERE</sequence>
<evidence type="ECO:0000313" key="2">
    <source>
        <dbReference type="EMBL" id="USQ86976.1"/>
    </source>
</evidence>
<accession>A0ABY4ZDA8</accession>
<dbReference type="EMBL" id="CP099468">
    <property type="protein sequence ID" value="USQ86976.1"/>
    <property type="molecule type" value="Genomic_DNA"/>
</dbReference>
<feature type="compositionally biased region" description="Basic residues" evidence="1">
    <location>
        <begin position="36"/>
        <end position="48"/>
    </location>
</feature>
<feature type="compositionally biased region" description="Basic and acidic residues" evidence="1">
    <location>
        <begin position="51"/>
        <end position="73"/>
    </location>
</feature>
<organism evidence="2 3">
    <name type="scientific">Streptomyces phaeoluteigriseus</name>
    <dbReference type="NCBI Taxonomy" id="114686"/>
    <lineage>
        <taxon>Bacteria</taxon>
        <taxon>Bacillati</taxon>
        <taxon>Actinomycetota</taxon>
        <taxon>Actinomycetes</taxon>
        <taxon>Kitasatosporales</taxon>
        <taxon>Streptomycetaceae</taxon>
        <taxon>Streptomyces</taxon>
        <taxon>Streptomyces aurantiacus group</taxon>
    </lineage>
</organism>
<feature type="region of interest" description="Disordered" evidence="1">
    <location>
        <begin position="26"/>
        <end position="73"/>
    </location>
</feature>
<evidence type="ECO:0000313" key="3">
    <source>
        <dbReference type="Proteomes" id="UP001056374"/>
    </source>
</evidence>
<keyword evidence="3" id="KW-1185">Reference proteome</keyword>